<name>A0A5Q4ZNE3_9BURK</name>
<dbReference type="KEGG" id="pdio:PDMSB3_2254.1"/>
<dbReference type="InterPro" id="IPR012495">
    <property type="entry name" value="TadE-like_dom"/>
</dbReference>
<keyword evidence="1" id="KW-0812">Transmembrane</keyword>
<feature type="transmembrane region" description="Helical" evidence="1">
    <location>
        <begin position="33"/>
        <end position="56"/>
    </location>
</feature>
<accession>A0A5Q4ZNE3</accession>
<dbReference type="EMBL" id="LR699554">
    <property type="protein sequence ID" value="VVD33538.1"/>
    <property type="molecule type" value="Genomic_DNA"/>
</dbReference>
<keyword evidence="4" id="KW-1185">Reference proteome</keyword>
<dbReference type="AlphaFoldDB" id="A0A5Q4ZNE3"/>
<evidence type="ECO:0000256" key="1">
    <source>
        <dbReference type="SAM" id="Phobius"/>
    </source>
</evidence>
<dbReference type="Pfam" id="PF07811">
    <property type="entry name" value="TadE"/>
    <property type="match status" value="1"/>
</dbReference>
<dbReference type="Proteomes" id="UP000325811">
    <property type="component" value="Chromosome II"/>
</dbReference>
<reference evidence="3 4" key="1">
    <citation type="submission" date="2019-08" db="EMBL/GenBank/DDBJ databases">
        <authorList>
            <person name="Herpell B J."/>
        </authorList>
    </citation>
    <scope>NUCLEOTIDE SEQUENCE [LARGE SCALE GENOMIC DNA]</scope>
    <source>
        <strain evidence="4">Msb3</strain>
    </source>
</reference>
<feature type="domain" description="TadE-like" evidence="2">
    <location>
        <begin position="27"/>
        <end position="69"/>
    </location>
</feature>
<protein>
    <submittedName>
        <fullName evidence="3">TadE-like protein</fullName>
    </submittedName>
</protein>
<evidence type="ECO:0000259" key="2">
    <source>
        <dbReference type="Pfam" id="PF07811"/>
    </source>
</evidence>
<evidence type="ECO:0000313" key="4">
    <source>
        <dbReference type="Proteomes" id="UP000325811"/>
    </source>
</evidence>
<gene>
    <name evidence="3" type="ORF">PDMSB3_2254</name>
</gene>
<organism evidence="3 4">
    <name type="scientific">Paraburkholderia dioscoreae</name>
    <dbReference type="NCBI Taxonomy" id="2604047"/>
    <lineage>
        <taxon>Bacteria</taxon>
        <taxon>Pseudomonadati</taxon>
        <taxon>Pseudomonadota</taxon>
        <taxon>Betaproteobacteria</taxon>
        <taxon>Burkholderiales</taxon>
        <taxon>Burkholderiaceae</taxon>
        <taxon>Paraburkholderia</taxon>
    </lineage>
</organism>
<proteinExistence type="predicted"/>
<sequence>MKAARRKSIANAEARAKKRGLTRRQRGVATIEFALIAPLLFLLLCIAMDLGIALWVNLTMQYAVREGARYSVTGQANLDPNATNQQRYLAVVQEIRNSSMGLYSLVSPTYVITINGASQTYSTQTSYSTGMFGNPGDIVVLQINCIWPLLTPLVKPFFANGKFTFSVAATMRNEGF</sequence>
<keyword evidence="1" id="KW-1133">Transmembrane helix</keyword>
<keyword evidence="1" id="KW-0472">Membrane</keyword>
<dbReference type="RefSeq" id="WP_007177814.1">
    <property type="nucleotide sequence ID" value="NZ_LR699554.1"/>
</dbReference>
<evidence type="ECO:0000313" key="3">
    <source>
        <dbReference type="EMBL" id="VVD33538.1"/>
    </source>
</evidence>